<gene>
    <name evidence="1" type="ORF">KUCAC02_023450</name>
</gene>
<protein>
    <submittedName>
        <fullName evidence="1">Uncharacterized protein</fullName>
    </submittedName>
</protein>
<evidence type="ECO:0000313" key="1">
    <source>
        <dbReference type="EMBL" id="KAI4829409.1"/>
    </source>
</evidence>
<feature type="non-terminal residue" evidence="1">
    <location>
        <position position="312"/>
    </location>
</feature>
<name>A0ACB9XSJ9_CHAAC</name>
<proteinExistence type="predicted"/>
<evidence type="ECO:0000313" key="2">
    <source>
        <dbReference type="Proteomes" id="UP001057452"/>
    </source>
</evidence>
<accession>A0ACB9XSJ9</accession>
<organism evidence="1 2">
    <name type="scientific">Chaenocephalus aceratus</name>
    <name type="common">Blackfin icefish</name>
    <name type="synonym">Chaenichthys aceratus</name>
    <dbReference type="NCBI Taxonomy" id="36190"/>
    <lineage>
        <taxon>Eukaryota</taxon>
        <taxon>Metazoa</taxon>
        <taxon>Chordata</taxon>
        <taxon>Craniata</taxon>
        <taxon>Vertebrata</taxon>
        <taxon>Euteleostomi</taxon>
        <taxon>Actinopterygii</taxon>
        <taxon>Neopterygii</taxon>
        <taxon>Teleostei</taxon>
        <taxon>Neoteleostei</taxon>
        <taxon>Acanthomorphata</taxon>
        <taxon>Eupercaria</taxon>
        <taxon>Perciformes</taxon>
        <taxon>Notothenioidei</taxon>
        <taxon>Channichthyidae</taxon>
        <taxon>Chaenocephalus</taxon>
    </lineage>
</organism>
<comment type="caution">
    <text evidence="1">The sequence shown here is derived from an EMBL/GenBank/DDBJ whole genome shotgun (WGS) entry which is preliminary data.</text>
</comment>
<dbReference type="Proteomes" id="UP001057452">
    <property type="component" value="Chromosome 4"/>
</dbReference>
<sequence length="312" mass="34816">QPKLPALARRRTTGELKAVSDKRERDSSVSNPRNLAWPLITVQGPLTVLQREHGPPPGRSLSPGDDCRNTCHTRGGRRCHEPQFQRCHANKGKIKDRGWSRGRTLCGAQITASAKFWSSYHSNNFHVPNCPNLAPRLFREMGVCYQRETLSQACHVRAGFDLDGSVTVWARDSGLLNISAIAAVSVVTRETSLMDTLVIYGRELWDRLQPPTPPHLHLTSCFHHHLPLSQQCCALLSDNDDSCTCSLSAKWLGPQRPSPVQKPAGRGCNRWREVGWKANLGDAYVLRAPLGLPWWQKKLPIVALDKPKQPSP</sequence>
<feature type="non-terminal residue" evidence="1">
    <location>
        <position position="1"/>
    </location>
</feature>
<dbReference type="EMBL" id="CM043788">
    <property type="protein sequence ID" value="KAI4829409.1"/>
    <property type="molecule type" value="Genomic_DNA"/>
</dbReference>
<keyword evidence="2" id="KW-1185">Reference proteome</keyword>
<reference evidence="1" key="1">
    <citation type="submission" date="2022-05" db="EMBL/GenBank/DDBJ databases">
        <title>Chromosome-level genome of Chaenocephalus aceratus.</title>
        <authorList>
            <person name="Park H."/>
        </authorList>
    </citation>
    <scope>NUCLEOTIDE SEQUENCE</scope>
    <source>
        <tissue evidence="1">Muscle</tissue>
    </source>
</reference>